<keyword evidence="2" id="KW-1185">Reference proteome</keyword>
<name>A0A0C3B311_PILCF</name>
<dbReference type="HOGENOM" id="CLU_2513471_0_0_1"/>
<proteinExistence type="predicted"/>
<protein>
    <submittedName>
        <fullName evidence="1">Uncharacterized protein</fullName>
    </submittedName>
</protein>
<dbReference type="Proteomes" id="UP000054166">
    <property type="component" value="Unassembled WGS sequence"/>
</dbReference>
<dbReference type="EMBL" id="KN833254">
    <property type="protein sequence ID" value="KIM71627.1"/>
    <property type="molecule type" value="Genomic_DNA"/>
</dbReference>
<reference evidence="2" key="2">
    <citation type="submission" date="2015-01" db="EMBL/GenBank/DDBJ databases">
        <title>Evolutionary Origins and Diversification of the Mycorrhizal Mutualists.</title>
        <authorList>
            <consortium name="DOE Joint Genome Institute"/>
            <consortium name="Mycorrhizal Genomics Consortium"/>
            <person name="Kohler A."/>
            <person name="Kuo A."/>
            <person name="Nagy L.G."/>
            <person name="Floudas D."/>
            <person name="Copeland A."/>
            <person name="Barry K.W."/>
            <person name="Cichocki N."/>
            <person name="Veneault-Fourrey C."/>
            <person name="LaButti K."/>
            <person name="Lindquist E.A."/>
            <person name="Lipzen A."/>
            <person name="Lundell T."/>
            <person name="Morin E."/>
            <person name="Murat C."/>
            <person name="Riley R."/>
            <person name="Ohm R."/>
            <person name="Sun H."/>
            <person name="Tunlid A."/>
            <person name="Henrissat B."/>
            <person name="Grigoriev I.V."/>
            <person name="Hibbett D.S."/>
            <person name="Martin F."/>
        </authorList>
    </citation>
    <scope>NUCLEOTIDE SEQUENCE [LARGE SCALE GENOMIC DNA]</scope>
    <source>
        <strain evidence="2">F 1598</strain>
    </source>
</reference>
<dbReference type="AlphaFoldDB" id="A0A0C3B311"/>
<accession>A0A0C3B311</accession>
<dbReference type="InParanoid" id="A0A0C3B311"/>
<organism evidence="1 2">
    <name type="scientific">Piloderma croceum (strain F 1598)</name>
    <dbReference type="NCBI Taxonomy" id="765440"/>
    <lineage>
        <taxon>Eukaryota</taxon>
        <taxon>Fungi</taxon>
        <taxon>Dikarya</taxon>
        <taxon>Basidiomycota</taxon>
        <taxon>Agaricomycotina</taxon>
        <taxon>Agaricomycetes</taxon>
        <taxon>Agaricomycetidae</taxon>
        <taxon>Atheliales</taxon>
        <taxon>Atheliaceae</taxon>
        <taxon>Piloderma</taxon>
    </lineage>
</organism>
<evidence type="ECO:0000313" key="1">
    <source>
        <dbReference type="EMBL" id="KIM71627.1"/>
    </source>
</evidence>
<sequence length="85" mass="9999">MLSNEPNISGETWWILTAGMRPAIRRVVRTAAARMRNQFHEIEFCTDCRRCYPTRATFLARTCFECDEFRGVLVHIQLMQGFKNK</sequence>
<reference evidence="1 2" key="1">
    <citation type="submission" date="2014-04" db="EMBL/GenBank/DDBJ databases">
        <authorList>
            <consortium name="DOE Joint Genome Institute"/>
            <person name="Kuo A."/>
            <person name="Tarkka M."/>
            <person name="Buscot F."/>
            <person name="Kohler A."/>
            <person name="Nagy L.G."/>
            <person name="Floudas D."/>
            <person name="Copeland A."/>
            <person name="Barry K.W."/>
            <person name="Cichocki N."/>
            <person name="Veneault-Fourrey C."/>
            <person name="LaButti K."/>
            <person name="Lindquist E.A."/>
            <person name="Lipzen A."/>
            <person name="Lundell T."/>
            <person name="Morin E."/>
            <person name="Murat C."/>
            <person name="Sun H."/>
            <person name="Tunlid A."/>
            <person name="Henrissat B."/>
            <person name="Grigoriev I.V."/>
            <person name="Hibbett D.S."/>
            <person name="Martin F."/>
            <person name="Nordberg H.P."/>
            <person name="Cantor M.N."/>
            <person name="Hua S.X."/>
        </authorList>
    </citation>
    <scope>NUCLEOTIDE SEQUENCE [LARGE SCALE GENOMIC DNA]</scope>
    <source>
        <strain evidence="1 2">F 1598</strain>
    </source>
</reference>
<evidence type="ECO:0000313" key="2">
    <source>
        <dbReference type="Proteomes" id="UP000054166"/>
    </source>
</evidence>
<gene>
    <name evidence="1" type="ORF">PILCRDRAFT_751870</name>
</gene>